<dbReference type="PANTHER" id="PTHR43133:SF8">
    <property type="entry name" value="RNA POLYMERASE SIGMA FACTOR HI_1459-RELATED"/>
    <property type="match status" value="1"/>
</dbReference>
<proteinExistence type="inferred from homology"/>
<evidence type="ECO:0000256" key="4">
    <source>
        <dbReference type="ARBA" id="ARBA00023125"/>
    </source>
</evidence>
<dbReference type="RefSeq" id="WP_171718480.1">
    <property type="nucleotide sequence ID" value="NZ_WHOB01000059.1"/>
</dbReference>
<feature type="region of interest" description="Disordered" evidence="6">
    <location>
        <begin position="1"/>
        <end position="33"/>
    </location>
</feature>
<keyword evidence="5" id="KW-0804">Transcription</keyword>
<keyword evidence="3" id="KW-0731">Sigma factor</keyword>
<dbReference type="InterPro" id="IPR013249">
    <property type="entry name" value="RNA_pol_sigma70_r4_t2"/>
</dbReference>
<evidence type="ECO:0000313" key="9">
    <source>
        <dbReference type="EMBL" id="NOU80929.1"/>
    </source>
</evidence>
<keyword evidence="4" id="KW-0238">DNA-binding</keyword>
<feature type="compositionally biased region" description="Basic residues" evidence="6">
    <location>
        <begin position="1"/>
        <end position="11"/>
    </location>
</feature>
<dbReference type="Pfam" id="PF08281">
    <property type="entry name" value="Sigma70_r4_2"/>
    <property type="match status" value="1"/>
</dbReference>
<evidence type="ECO:0000313" key="10">
    <source>
        <dbReference type="Proteomes" id="UP000596857"/>
    </source>
</evidence>
<evidence type="ECO:0000256" key="6">
    <source>
        <dbReference type="SAM" id="MobiDB-lite"/>
    </source>
</evidence>
<dbReference type="InterPro" id="IPR039425">
    <property type="entry name" value="RNA_pol_sigma-70-like"/>
</dbReference>
<dbReference type="SUPFAM" id="SSF88659">
    <property type="entry name" value="Sigma3 and sigma4 domains of RNA polymerase sigma factors"/>
    <property type="match status" value="1"/>
</dbReference>
<keyword evidence="10" id="KW-1185">Reference proteome</keyword>
<evidence type="ECO:0000259" key="8">
    <source>
        <dbReference type="Pfam" id="PF08281"/>
    </source>
</evidence>
<name>A0ABX1YMP3_9BACL</name>
<dbReference type="EMBL" id="WHOB01000059">
    <property type="protein sequence ID" value="NOU80929.1"/>
    <property type="molecule type" value="Genomic_DNA"/>
</dbReference>
<gene>
    <name evidence="9" type="ORF">GC101_18880</name>
</gene>
<evidence type="ECO:0000256" key="1">
    <source>
        <dbReference type="ARBA" id="ARBA00010641"/>
    </source>
</evidence>
<evidence type="ECO:0000256" key="5">
    <source>
        <dbReference type="ARBA" id="ARBA00023163"/>
    </source>
</evidence>
<dbReference type="PANTHER" id="PTHR43133">
    <property type="entry name" value="RNA POLYMERASE ECF-TYPE SIGMA FACTO"/>
    <property type="match status" value="1"/>
</dbReference>
<reference evidence="9 10" key="1">
    <citation type="submission" date="2019-10" db="EMBL/GenBank/DDBJ databases">
        <title>Description of Paenibacillus terricola sp. nov.</title>
        <authorList>
            <person name="Carlier A."/>
            <person name="Qi S."/>
        </authorList>
    </citation>
    <scope>NUCLEOTIDE SEQUENCE [LARGE SCALE GENOMIC DNA]</scope>
    <source>
        <strain evidence="9 10">LMG 31459</strain>
    </source>
</reference>
<evidence type="ECO:0000256" key="2">
    <source>
        <dbReference type="ARBA" id="ARBA00023015"/>
    </source>
</evidence>
<protein>
    <submittedName>
        <fullName evidence="9">Sigma-70 family RNA polymerase sigma factor</fullName>
    </submittedName>
</protein>
<dbReference type="SUPFAM" id="SSF88946">
    <property type="entry name" value="Sigma2 domain of RNA polymerase sigma factors"/>
    <property type="match status" value="1"/>
</dbReference>
<feature type="region of interest" description="Disordered" evidence="6">
    <location>
        <begin position="117"/>
        <end position="161"/>
    </location>
</feature>
<dbReference type="NCBIfam" id="TIGR02937">
    <property type="entry name" value="sigma70-ECF"/>
    <property type="match status" value="1"/>
</dbReference>
<dbReference type="Proteomes" id="UP000596857">
    <property type="component" value="Unassembled WGS sequence"/>
</dbReference>
<dbReference type="Gene3D" id="1.10.1740.10">
    <property type="match status" value="1"/>
</dbReference>
<organism evidence="9 10">
    <name type="scientific">Paenibacillus phytohabitans</name>
    <dbReference type="NCBI Taxonomy" id="2654978"/>
    <lineage>
        <taxon>Bacteria</taxon>
        <taxon>Bacillati</taxon>
        <taxon>Bacillota</taxon>
        <taxon>Bacilli</taxon>
        <taxon>Bacillales</taxon>
        <taxon>Paenibacillaceae</taxon>
        <taxon>Paenibacillus</taxon>
    </lineage>
</organism>
<dbReference type="Gene3D" id="1.10.10.10">
    <property type="entry name" value="Winged helix-like DNA-binding domain superfamily/Winged helix DNA-binding domain"/>
    <property type="match status" value="1"/>
</dbReference>
<comment type="caution">
    <text evidence="9">The sequence shown here is derived from an EMBL/GenBank/DDBJ whole genome shotgun (WGS) entry which is preliminary data.</text>
</comment>
<evidence type="ECO:0000259" key="7">
    <source>
        <dbReference type="Pfam" id="PF04542"/>
    </source>
</evidence>
<sequence length="246" mass="29001">MAQRERRRRKTNGNGREHAEDPESEEAKDSSAEEEAVLVRFRDGSLEAFEWLVCKYRKPAVRFAYHLTGDYHTAEDLAQDCFAYLLVYPEKYDHRASFQTYLFTILRNKSIDSIRKRSRQRTLTAEESHNPEDRRTQSDGPADRGGFERYGSVHTQGTDDPERLAIIREEDLEWRRRLHQMKPDYCQAVYLVDVGQMSYEQAAAVMRRNMVSFKVLLHRARKKLRQIYEKEEWDCEVKRTGTVISG</sequence>
<feature type="compositionally biased region" description="Basic and acidic residues" evidence="6">
    <location>
        <begin position="124"/>
        <end position="147"/>
    </location>
</feature>
<comment type="similarity">
    <text evidence="1">Belongs to the sigma-70 factor family. ECF subfamily.</text>
</comment>
<feature type="compositionally biased region" description="Basic and acidic residues" evidence="6">
    <location>
        <begin position="15"/>
        <end position="31"/>
    </location>
</feature>
<feature type="domain" description="RNA polymerase sigma factor 70 region 4 type 2" evidence="8">
    <location>
        <begin position="173"/>
        <end position="224"/>
    </location>
</feature>
<dbReference type="InterPro" id="IPR014284">
    <property type="entry name" value="RNA_pol_sigma-70_dom"/>
</dbReference>
<dbReference type="InterPro" id="IPR013324">
    <property type="entry name" value="RNA_pol_sigma_r3/r4-like"/>
</dbReference>
<dbReference type="Pfam" id="PF04542">
    <property type="entry name" value="Sigma70_r2"/>
    <property type="match status" value="1"/>
</dbReference>
<feature type="domain" description="RNA polymerase sigma-70 region 2" evidence="7">
    <location>
        <begin position="53"/>
        <end position="119"/>
    </location>
</feature>
<dbReference type="InterPro" id="IPR007627">
    <property type="entry name" value="RNA_pol_sigma70_r2"/>
</dbReference>
<dbReference type="InterPro" id="IPR036388">
    <property type="entry name" value="WH-like_DNA-bd_sf"/>
</dbReference>
<keyword evidence="2" id="KW-0805">Transcription regulation</keyword>
<accession>A0ABX1YMP3</accession>
<dbReference type="InterPro" id="IPR013325">
    <property type="entry name" value="RNA_pol_sigma_r2"/>
</dbReference>
<evidence type="ECO:0000256" key="3">
    <source>
        <dbReference type="ARBA" id="ARBA00023082"/>
    </source>
</evidence>